<feature type="chain" id="PRO_5019517520" evidence="1">
    <location>
        <begin position="20"/>
        <end position="153"/>
    </location>
</feature>
<gene>
    <name evidence="2" type="ORF">BC643_0408</name>
</gene>
<evidence type="ECO:0000256" key="1">
    <source>
        <dbReference type="SAM" id="SignalP"/>
    </source>
</evidence>
<accession>A0A419W3M4</accession>
<dbReference type="OrthoDB" id="1120463at2"/>
<proteinExistence type="predicted"/>
<dbReference type="Proteomes" id="UP000283387">
    <property type="component" value="Unassembled WGS sequence"/>
</dbReference>
<comment type="caution">
    <text evidence="2">The sequence shown here is derived from an EMBL/GenBank/DDBJ whole genome shotgun (WGS) entry which is preliminary data.</text>
</comment>
<feature type="signal peptide" evidence="1">
    <location>
        <begin position="1"/>
        <end position="19"/>
    </location>
</feature>
<evidence type="ECO:0000313" key="2">
    <source>
        <dbReference type="EMBL" id="RKD90072.1"/>
    </source>
</evidence>
<sequence length="153" mass="17377">MKFLLIVLFATCAALCVKAQDQYVFKADPQIQVPKIEECPSNPYLSDDVRIKLAQFNEVYSKKINMGAPDFQTSIEILKPDVYYSVQKLSKYFCKCMKKGTIGKETAEGEFRKILEKCILIVREDTSPLEAELRATSNPVELVGIFDKIVIKN</sequence>
<name>A0A419W3M4_9BACT</name>
<dbReference type="EMBL" id="RAPN01000001">
    <property type="protein sequence ID" value="RKD90072.1"/>
    <property type="molecule type" value="Genomic_DNA"/>
</dbReference>
<keyword evidence="1" id="KW-0732">Signal</keyword>
<evidence type="ECO:0000313" key="3">
    <source>
        <dbReference type="Proteomes" id="UP000283387"/>
    </source>
</evidence>
<dbReference type="RefSeq" id="WP_120271504.1">
    <property type="nucleotide sequence ID" value="NZ_RAPN01000001.1"/>
</dbReference>
<keyword evidence="3" id="KW-1185">Reference proteome</keyword>
<protein>
    <submittedName>
        <fullName evidence="2">Uncharacterized protein</fullName>
    </submittedName>
</protein>
<organism evidence="2 3">
    <name type="scientific">Mangrovibacterium diazotrophicum</name>
    <dbReference type="NCBI Taxonomy" id="1261403"/>
    <lineage>
        <taxon>Bacteria</taxon>
        <taxon>Pseudomonadati</taxon>
        <taxon>Bacteroidota</taxon>
        <taxon>Bacteroidia</taxon>
        <taxon>Marinilabiliales</taxon>
        <taxon>Prolixibacteraceae</taxon>
        <taxon>Mangrovibacterium</taxon>
    </lineage>
</organism>
<reference evidence="2 3" key="1">
    <citation type="submission" date="2018-09" db="EMBL/GenBank/DDBJ databases">
        <title>Genomic Encyclopedia of Archaeal and Bacterial Type Strains, Phase II (KMG-II): from individual species to whole genera.</title>
        <authorList>
            <person name="Goeker M."/>
        </authorList>
    </citation>
    <scope>NUCLEOTIDE SEQUENCE [LARGE SCALE GENOMIC DNA]</scope>
    <source>
        <strain evidence="2 3">DSM 27148</strain>
    </source>
</reference>
<dbReference type="AlphaFoldDB" id="A0A419W3M4"/>